<evidence type="ECO:0000256" key="9">
    <source>
        <dbReference type="PROSITE-ProRule" id="PRU01240"/>
    </source>
</evidence>
<dbReference type="GO" id="GO:0004252">
    <property type="term" value="F:serine-type endopeptidase activity"/>
    <property type="evidence" value="ECO:0007669"/>
    <property type="project" value="UniProtKB-UniRule"/>
</dbReference>
<dbReference type="InterPro" id="IPR050131">
    <property type="entry name" value="Peptidase_S8_subtilisin-like"/>
</dbReference>
<evidence type="ECO:0000256" key="3">
    <source>
        <dbReference type="ARBA" id="ARBA00022525"/>
    </source>
</evidence>
<dbReference type="RefSeq" id="WP_137734905.1">
    <property type="nucleotide sequence ID" value="NZ_BJCL01000014.1"/>
</dbReference>
<gene>
    <name evidence="15" type="ORF">AQPW35_42710</name>
</gene>
<dbReference type="EMBL" id="BJCL01000014">
    <property type="protein sequence ID" value="GCL65190.1"/>
    <property type="molecule type" value="Genomic_DNA"/>
</dbReference>
<dbReference type="AlphaFoldDB" id="A0A480AW90"/>
<evidence type="ECO:0000256" key="10">
    <source>
        <dbReference type="RuleBase" id="RU003355"/>
    </source>
</evidence>
<dbReference type="Gene3D" id="3.50.30.30">
    <property type="match status" value="1"/>
</dbReference>
<dbReference type="Pfam" id="PF00082">
    <property type="entry name" value="Peptidase_S8"/>
    <property type="match status" value="1"/>
</dbReference>
<dbReference type="InterPro" id="IPR000209">
    <property type="entry name" value="Peptidase_S8/S53_dom"/>
</dbReference>
<dbReference type="PROSITE" id="PS00138">
    <property type="entry name" value="SUBTILASE_SER"/>
    <property type="match status" value="1"/>
</dbReference>
<dbReference type="PROSITE" id="PS51257">
    <property type="entry name" value="PROKAR_LIPOPROTEIN"/>
    <property type="match status" value="1"/>
</dbReference>
<feature type="active site" description="Charge relay system" evidence="8 9">
    <location>
        <position position="589"/>
    </location>
</feature>
<organism evidence="15 16">
    <name type="scientific">Pseudaquabacterium pictum</name>
    <dbReference type="NCBI Taxonomy" id="2315236"/>
    <lineage>
        <taxon>Bacteria</taxon>
        <taxon>Pseudomonadati</taxon>
        <taxon>Pseudomonadota</taxon>
        <taxon>Betaproteobacteria</taxon>
        <taxon>Burkholderiales</taxon>
        <taxon>Sphaerotilaceae</taxon>
        <taxon>Pseudaquabacterium</taxon>
    </lineage>
</organism>
<evidence type="ECO:0000256" key="1">
    <source>
        <dbReference type="ARBA" id="ARBA00011073"/>
    </source>
</evidence>
<dbReference type="InterPro" id="IPR023827">
    <property type="entry name" value="Peptidase_S8_Asp-AS"/>
</dbReference>
<evidence type="ECO:0000256" key="12">
    <source>
        <dbReference type="SAM" id="SignalP"/>
    </source>
</evidence>
<dbReference type="Pfam" id="PF02225">
    <property type="entry name" value="PA"/>
    <property type="match status" value="1"/>
</dbReference>
<evidence type="ECO:0000256" key="11">
    <source>
        <dbReference type="SAM" id="MobiDB-lite"/>
    </source>
</evidence>
<reference evidence="16" key="1">
    <citation type="submission" date="2019-03" db="EMBL/GenBank/DDBJ databases">
        <title>Aquabacterium pictum sp.nov., the first bacteriochlorophyll a-containing freshwater bacterium in the genus Aquabacterium of the class Betaproteobacteria.</title>
        <authorList>
            <person name="Hirose S."/>
            <person name="Tank M."/>
            <person name="Hara E."/>
            <person name="Tamaki H."/>
            <person name="Takaichi S."/>
            <person name="Haruta S."/>
            <person name="Hanada S."/>
        </authorList>
    </citation>
    <scope>NUCLEOTIDE SEQUENCE [LARGE SCALE GENOMIC DNA]</scope>
    <source>
        <strain evidence="16">W35</strain>
    </source>
</reference>
<feature type="region of interest" description="Disordered" evidence="11">
    <location>
        <begin position="253"/>
        <end position="273"/>
    </location>
</feature>
<dbReference type="Gene3D" id="3.40.50.200">
    <property type="entry name" value="Peptidase S8/S53 domain"/>
    <property type="match status" value="1"/>
</dbReference>
<dbReference type="InterPro" id="IPR036852">
    <property type="entry name" value="Peptidase_S8/S53_dom_sf"/>
</dbReference>
<evidence type="ECO:0000259" key="14">
    <source>
        <dbReference type="Pfam" id="PF02225"/>
    </source>
</evidence>
<comment type="caution">
    <text evidence="15">The sequence shown here is derived from an EMBL/GenBank/DDBJ whole genome shotgun (WGS) entry which is preliminary data.</text>
</comment>
<dbReference type="GO" id="GO:0006508">
    <property type="term" value="P:proteolysis"/>
    <property type="evidence" value="ECO:0007669"/>
    <property type="project" value="UniProtKB-KW"/>
</dbReference>
<keyword evidence="5 12" id="KW-0732">Signal</keyword>
<protein>
    <submittedName>
        <fullName evidence="15">Peptidase S8</fullName>
    </submittedName>
</protein>
<evidence type="ECO:0000313" key="16">
    <source>
        <dbReference type="Proteomes" id="UP000301751"/>
    </source>
</evidence>
<feature type="signal peptide" evidence="12">
    <location>
        <begin position="1"/>
        <end position="21"/>
    </location>
</feature>
<evidence type="ECO:0000256" key="5">
    <source>
        <dbReference type="ARBA" id="ARBA00022729"/>
    </source>
</evidence>
<evidence type="ECO:0000256" key="7">
    <source>
        <dbReference type="ARBA" id="ARBA00022825"/>
    </source>
</evidence>
<proteinExistence type="inferred from homology"/>
<name>A0A480AW90_9BURK</name>
<dbReference type="InterPro" id="IPR015500">
    <property type="entry name" value="Peptidase_S8_subtilisin-rel"/>
</dbReference>
<dbReference type="Proteomes" id="UP000301751">
    <property type="component" value="Unassembled WGS sequence"/>
</dbReference>
<accession>A0A480AW90</accession>
<feature type="active site" description="Charge relay system" evidence="8 9">
    <location>
        <position position="202"/>
    </location>
</feature>
<keyword evidence="4 9" id="KW-0645">Protease</keyword>
<evidence type="ECO:0000256" key="6">
    <source>
        <dbReference type="ARBA" id="ARBA00022801"/>
    </source>
</evidence>
<evidence type="ECO:0000256" key="2">
    <source>
        <dbReference type="ARBA" id="ARBA00022512"/>
    </source>
</evidence>
<evidence type="ECO:0000313" key="15">
    <source>
        <dbReference type="EMBL" id="GCL65190.1"/>
    </source>
</evidence>
<feature type="chain" id="PRO_5019723119" evidence="12">
    <location>
        <begin position="22"/>
        <end position="1056"/>
    </location>
</feature>
<dbReference type="InterPro" id="IPR023828">
    <property type="entry name" value="Peptidase_S8_Ser-AS"/>
</dbReference>
<keyword evidence="3" id="KW-0964">Secreted</keyword>
<comment type="similarity">
    <text evidence="1 9 10">Belongs to the peptidase S8 family.</text>
</comment>
<dbReference type="PANTHER" id="PTHR43806:SF11">
    <property type="entry name" value="CEREVISIN-RELATED"/>
    <property type="match status" value="1"/>
</dbReference>
<dbReference type="SUPFAM" id="SSF52743">
    <property type="entry name" value="Subtilisin-like"/>
    <property type="match status" value="1"/>
</dbReference>
<sequence length="1056" mass="106410">MIRFRSGVLSAVVAAALAACGGGTDSGTSTPAQASIGSATAQGALRNQAALAVDARLARAKGPVDVWVQLDANSLARARALMANTEAGTKRTQASATGEGSAVAAAMVAQRATVQAQQTATAQRLQALGAKELARVQVAHNAIAITIDAARLPELAKLPGVVRVRPVMHYEKHLAETVPYVGAAAVQATGTDGTGVRVAVLDSGIDYTHRNLGGSGSAADWAAATADPTVVPVGLFPTAKVVGGFDFTGSTWSSTAGTRTEDPNPIDDGPARGHGTNVADIIGGRSLDGAHKGMAPGVQLYAVKVCSSVSTNCNGIALLKGMDYALDPDGNPATDDAVDVINLSLGSSYGQIEDDLTLAVSNAVSAGVVVVISAGNSADRPYIVGSPSISPGAISVAQTQVPSATAVPLLVNAPAAIAGVYGNTALLDWAPIGAGVTGDVVYVGRGCAGDTLLANPAGKIALIDRGTCNISEKVDKAANAGAVGTLIGLIAAGDAVSFSLGSGSNFPPSMVIQQSLSTSIKGRLSAGQTVNVSLSPSAAIALVGGMAGTSSRGPSIGTHLIKPEIGAPGASVSADAGSGTGSVPFGGTSGAAPMVAGAAALLLQAHPGRTPLQIKAMLMNSAETTVYTNPATLPGGLAPITRVGAGELRVNRAIALTAAAFDQQSLSAALSFGAVDVDKQVVLNKTVTVQNFGSGPRTFTITPSFRYADDAATGAVQLQVQGSVTVPAGGRATVPVRMVINPATLPAWNLNGGSQGGNGALLNGPEFDGYLTLTAGSEKLSLPWHVLPRKAAAVTGIRPTGSRAANVITLKNVGAEFGGYDYDVFSLIGSSAALPATEFPRPGDGFATIDVRSVGVRYLPPALCGAHCLEFAISNYARQSHPNYPAGFEIYIDTNNDGTDDYVVYNQESGTFGSSGQNRVYVASLAGGAGSSVFFTDADLNSGNLIFTVLLNNEGLPGLPSLGAATSATLGISLYAYDNYFTGTYTDAVAGMKFTPAAPKYRVTSGVPFGGVAKGPLLNVPFTKNAAVTAAQSSESGLLFMYRRNVGAESQAFVIP</sequence>
<feature type="domain" description="PA" evidence="14">
    <location>
        <begin position="436"/>
        <end position="488"/>
    </location>
</feature>
<dbReference type="PROSITE" id="PS51892">
    <property type="entry name" value="SUBTILASE"/>
    <property type="match status" value="1"/>
</dbReference>
<dbReference type="PROSITE" id="PS00136">
    <property type="entry name" value="SUBTILASE_ASP"/>
    <property type="match status" value="1"/>
</dbReference>
<evidence type="ECO:0000256" key="8">
    <source>
        <dbReference type="PIRSR" id="PIRSR615500-1"/>
    </source>
</evidence>
<dbReference type="OrthoDB" id="6306157at2"/>
<dbReference type="PANTHER" id="PTHR43806">
    <property type="entry name" value="PEPTIDASE S8"/>
    <property type="match status" value="1"/>
</dbReference>
<feature type="active site" description="Charge relay system" evidence="8 9">
    <location>
        <position position="274"/>
    </location>
</feature>
<keyword evidence="7 9" id="KW-0720">Serine protease</keyword>
<keyword evidence="2" id="KW-0134">Cell wall</keyword>
<dbReference type="PRINTS" id="PR00723">
    <property type="entry name" value="SUBTILISIN"/>
</dbReference>
<dbReference type="SUPFAM" id="SSF52025">
    <property type="entry name" value="PA domain"/>
    <property type="match status" value="1"/>
</dbReference>
<dbReference type="InterPro" id="IPR046450">
    <property type="entry name" value="PA_dom_sf"/>
</dbReference>
<evidence type="ECO:0000256" key="4">
    <source>
        <dbReference type="ARBA" id="ARBA00022670"/>
    </source>
</evidence>
<evidence type="ECO:0000259" key="13">
    <source>
        <dbReference type="Pfam" id="PF00082"/>
    </source>
</evidence>
<keyword evidence="6 9" id="KW-0378">Hydrolase</keyword>
<keyword evidence="16" id="KW-1185">Reference proteome</keyword>
<feature type="domain" description="Peptidase S8/S53" evidence="13">
    <location>
        <begin position="193"/>
        <end position="625"/>
    </location>
</feature>
<dbReference type="InterPro" id="IPR003137">
    <property type="entry name" value="PA_domain"/>
</dbReference>